<feature type="compositionally biased region" description="Gly residues" evidence="2">
    <location>
        <begin position="446"/>
        <end position="457"/>
    </location>
</feature>
<dbReference type="RefSeq" id="WP_016456055.1">
    <property type="nucleotide sequence ID" value="NZ_KE150269.1"/>
</dbReference>
<dbReference type="GO" id="GO:0004040">
    <property type="term" value="F:amidase activity"/>
    <property type="evidence" value="ECO:0007669"/>
    <property type="project" value="InterPro"/>
</dbReference>
<dbReference type="SUPFAM" id="SSF51261">
    <property type="entry name" value="Duplicated hybrid motif"/>
    <property type="match status" value="1"/>
</dbReference>
<dbReference type="EMBL" id="AGZR01000006">
    <property type="protein sequence ID" value="EPD32917.1"/>
    <property type="molecule type" value="Genomic_DNA"/>
</dbReference>
<feature type="transmembrane region" description="Helical" evidence="3">
    <location>
        <begin position="112"/>
        <end position="137"/>
    </location>
</feature>
<dbReference type="Pfam" id="PF26571">
    <property type="entry name" value="VldE"/>
    <property type="match status" value="1"/>
</dbReference>
<evidence type="ECO:0000256" key="1">
    <source>
        <dbReference type="ARBA" id="ARBA00022801"/>
    </source>
</evidence>
<keyword evidence="3" id="KW-0472">Membrane</keyword>
<dbReference type="Pfam" id="PF01832">
    <property type="entry name" value="Glucosaminidase"/>
    <property type="match status" value="1"/>
</dbReference>
<evidence type="ECO:0000256" key="3">
    <source>
        <dbReference type="SAM" id="Phobius"/>
    </source>
</evidence>
<feature type="domain" description="Mannosyl-glycoprotein endo-beta-N-acetylglucosamidase-like" evidence="4">
    <location>
        <begin position="282"/>
        <end position="430"/>
    </location>
</feature>
<dbReference type="OrthoDB" id="5244067at2"/>
<sequence>MSDENPLSRKDPSLGRVRAAAAGKFCSGKVASKVASKLKNTHGTSKAKAGDKAPRPAGSGLGQRKPKPKQSTGSKVKAGAKTAGVTAAKVAAGNYVGAGIEVLKNKQARKGIIIAGISVFALQMLVFMLLISLIGIIPAVVGGGPSAVAGKVVDSIVGVFKSNDAGAGEVDVKDRNMAAEVVNGARAAAGEGDVPWQVLAATELVMYDFEPAPDGKAPYKIKADKTDNNDKYPWGKLSEDEVKNRETSGRWLVKAIIAEFGTGRGGTSSSGSLDGGGGGGGGADAKAFFEKYADMAKASEKEHDVPASVTLAQAALESAWGKSTLAANDHNFFGIKCGGSANCNNYQTREGGAGGPIIEAGFRVYDSDEDSFLDHAKLLAVDNPVYGPAFETDNADDFARALQDVGYATDPDYANKLIKMMEDNDLYKYNESGDKTRKPTPKTYANGGGGTNGGGSGLKGGDASGGYLASDLLAGAVEIEDPDGNRRMGIDETMSGSKPVHEQVKNAYKSVLSAMPIDGMNRTKAGQIFDLAFQISVGVNPCDRAATKKGSGNITFTEYTGAWVENAEDAKQMDTSDGTEPYANELRNYIFRAWPQIKTIYGWRHADGYNEHSTGRALDVMIDYAGSFDTDLGNEIFGWVKLNAKAINLKHVIWQQKVWFPGLDMASAGNQMEDRGSPNENHMNHLHIFLEPGEGNYDFSKPPKPTSGAASGYVAPQSYGSKKANAADDGSGKATSSADGRRSDGGWDLVDPATGGTVSLSAKQVKYLGALVDVVRSSDQIPVAHRNTAISAAAAGMWVASGLRNLSCKDTPGGDSGDGEGNCSPTTRLGVFQMSPTWGLAGDLMNPNTSIRRFLGLDTPNASKEAYAKGMMHQVKGWESTDPGEIAQKILLSGTAEAYGRAVDLLDPVLSDISGIDMRTGAVIDKEKATDPGNPDAGDSKPQARGSSKSAVSLRCSLDAKKKGGSGIGLDDGPATFAPDQISDRGFRTPTEGIRTSPFGPRVNPVTGGSELHDGMDIAASGDGCGKPIWAAYEGTVISAQMETGYGNHIMIDHGDIDGVHVVTGYAHIADGGFRVQAGDRVSAGEQIASVGTTGWSTGCHLHFQVKENGQFVNPASWLGGLRSIQ</sequence>
<dbReference type="InterPro" id="IPR051056">
    <property type="entry name" value="Glycosyl_Hydrolase_73"/>
</dbReference>
<evidence type="ECO:0000256" key="2">
    <source>
        <dbReference type="SAM" id="MobiDB-lite"/>
    </source>
</evidence>
<dbReference type="Pfam" id="PF01551">
    <property type="entry name" value="Peptidase_M23"/>
    <property type="match status" value="1"/>
</dbReference>
<dbReference type="PANTHER" id="PTHR33308:SF9">
    <property type="entry name" value="PEPTIDOGLYCAN HYDROLASE FLGJ"/>
    <property type="match status" value="1"/>
</dbReference>
<reference evidence="5 6" key="1">
    <citation type="submission" date="2013-04" db="EMBL/GenBank/DDBJ databases">
        <title>The Genome Sequence of Propionimicrobium lymphophilum ACS-093-V-SCH5.</title>
        <authorList>
            <consortium name="The Broad Institute Genomics Platform"/>
            <person name="Earl A."/>
            <person name="Ward D."/>
            <person name="Feldgarden M."/>
            <person name="Gevers D."/>
            <person name="Saerens B."/>
            <person name="Vaneechoutte M."/>
            <person name="Walker B."/>
            <person name="Young S."/>
            <person name="Zeng Q."/>
            <person name="Gargeya S."/>
            <person name="Fitzgerald M."/>
            <person name="Haas B."/>
            <person name="Abouelleil A."/>
            <person name="Allen A.W."/>
            <person name="Alvarado L."/>
            <person name="Arachchi H.M."/>
            <person name="Berlin A.M."/>
            <person name="Chapman S.B."/>
            <person name="Gainer-Dewar J."/>
            <person name="Goldberg J."/>
            <person name="Griggs A."/>
            <person name="Gujja S."/>
            <person name="Hansen M."/>
            <person name="Howarth C."/>
            <person name="Imamovic A."/>
            <person name="Ireland A."/>
            <person name="Larimer J."/>
            <person name="McCowan C."/>
            <person name="Murphy C."/>
            <person name="Pearson M."/>
            <person name="Poon T.W."/>
            <person name="Priest M."/>
            <person name="Roberts A."/>
            <person name="Saif S."/>
            <person name="Shea T."/>
            <person name="Sisk P."/>
            <person name="Sykes S."/>
            <person name="Wortman J."/>
            <person name="Nusbaum C."/>
            <person name="Birren B."/>
        </authorList>
    </citation>
    <scope>NUCLEOTIDE SEQUENCE [LARGE SCALE GENOMIC DNA]</scope>
    <source>
        <strain evidence="5 6">ACS-093-V-SCH5</strain>
    </source>
</reference>
<dbReference type="InterPro" id="IPR058593">
    <property type="entry name" value="ARB_07466-like_C"/>
</dbReference>
<dbReference type="PANTHER" id="PTHR33308">
    <property type="entry name" value="PEPTIDOGLYCAN HYDROLASE FLGJ"/>
    <property type="match status" value="1"/>
</dbReference>
<keyword evidence="1" id="KW-0378">Hydrolase</keyword>
<dbReference type="Gene3D" id="2.70.70.10">
    <property type="entry name" value="Glucose Permease (Domain IIA)"/>
    <property type="match status" value="1"/>
</dbReference>
<dbReference type="CDD" id="cd12797">
    <property type="entry name" value="M23_peptidase"/>
    <property type="match status" value="1"/>
</dbReference>
<feature type="region of interest" description="Disordered" evidence="2">
    <location>
        <begin position="720"/>
        <end position="755"/>
    </location>
</feature>
<keyword evidence="3" id="KW-0812">Transmembrane</keyword>
<feature type="region of interest" description="Disordered" evidence="2">
    <location>
        <begin position="965"/>
        <end position="1004"/>
    </location>
</feature>
<keyword evidence="6" id="KW-1185">Reference proteome</keyword>
<proteinExistence type="predicted"/>
<dbReference type="InterPro" id="IPR002901">
    <property type="entry name" value="MGlyc_endo_b_GlcNAc-like_dom"/>
</dbReference>
<gene>
    <name evidence="5" type="ORF">HMPREF9306_01225</name>
</gene>
<organism evidence="5 6">
    <name type="scientific">Propionimicrobium lymphophilum ACS-093-V-SCH5</name>
    <dbReference type="NCBI Taxonomy" id="883161"/>
    <lineage>
        <taxon>Bacteria</taxon>
        <taxon>Bacillati</taxon>
        <taxon>Actinomycetota</taxon>
        <taxon>Actinomycetes</taxon>
        <taxon>Propionibacteriales</taxon>
        <taxon>Propionibacteriaceae</taxon>
        <taxon>Propionimicrobium</taxon>
    </lineage>
</organism>
<comment type="caution">
    <text evidence="5">The sequence shown here is derived from an EMBL/GenBank/DDBJ whole genome shotgun (WGS) entry which is preliminary data.</text>
</comment>
<dbReference type="STRING" id="883161.HMPREF9306_01225"/>
<evidence type="ECO:0000259" key="4">
    <source>
        <dbReference type="SMART" id="SM00047"/>
    </source>
</evidence>
<dbReference type="HOGENOM" id="CLU_279643_0_0_11"/>
<evidence type="ECO:0000313" key="5">
    <source>
        <dbReference type="EMBL" id="EPD32917.1"/>
    </source>
</evidence>
<keyword evidence="3" id="KW-1133">Transmembrane helix</keyword>
<dbReference type="AlphaFoldDB" id="S2WJT0"/>
<dbReference type="PATRIC" id="fig|883161.3.peg.1217"/>
<feature type="region of interest" description="Disordered" evidence="2">
    <location>
        <begin position="37"/>
        <end position="78"/>
    </location>
</feature>
<accession>S2WJT0</accession>
<dbReference type="PRINTS" id="PR01002">
    <property type="entry name" value="FLGFLGJ"/>
</dbReference>
<dbReference type="InterPro" id="IPR016047">
    <property type="entry name" value="M23ase_b-sheet_dom"/>
</dbReference>
<feature type="region of interest" description="Disordered" evidence="2">
    <location>
        <begin position="430"/>
        <end position="457"/>
    </location>
</feature>
<dbReference type="InterPro" id="IPR011055">
    <property type="entry name" value="Dup_hybrid_motif"/>
</dbReference>
<dbReference type="Proteomes" id="UP000014417">
    <property type="component" value="Unassembled WGS sequence"/>
</dbReference>
<protein>
    <recommendedName>
        <fullName evidence="4">Mannosyl-glycoprotein endo-beta-N-acetylglucosamidase-like domain-containing protein</fullName>
    </recommendedName>
</protein>
<name>S2WJT0_9ACTN</name>
<dbReference type="Gene3D" id="1.10.530.10">
    <property type="match status" value="1"/>
</dbReference>
<evidence type="ECO:0000313" key="6">
    <source>
        <dbReference type="Proteomes" id="UP000014417"/>
    </source>
</evidence>
<dbReference type="SMART" id="SM00047">
    <property type="entry name" value="LYZ2"/>
    <property type="match status" value="1"/>
</dbReference>
<feature type="region of interest" description="Disordered" evidence="2">
    <location>
        <begin position="924"/>
        <end position="952"/>
    </location>
</feature>